<evidence type="ECO:0000313" key="2">
    <source>
        <dbReference type="Proteomes" id="UP000266067"/>
    </source>
</evidence>
<protein>
    <recommendedName>
        <fullName evidence="3">Outer membrane protein beta-barrel domain-containing protein</fullName>
    </recommendedName>
</protein>
<proteinExistence type="predicted"/>
<keyword evidence="2" id="KW-1185">Reference proteome</keyword>
<name>A0A3A1NA04_9FLAO</name>
<dbReference type="EMBL" id="QXFH01000070">
    <property type="protein sequence ID" value="RIV34805.1"/>
    <property type="molecule type" value="Genomic_DNA"/>
</dbReference>
<dbReference type="AlphaFoldDB" id="A0A3A1NA04"/>
<dbReference type="Proteomes" id="UP000266067">
    <property type="component" value="Unassembled WGS sequence"/>
</dbReference>
<sequence length="183" mass="20523">MKHYHFLYGLLLLALTLQVQKSFSQRSNFSVGAVPSYKTDGYGIQLNINHYHSTTDYMQVSLAAAFSKEKPNSGVEFPYEDYLFNLGYFTTILTSPKRGISFYFGGGPSVGYKYINDGGTEFAFDALEAESSFIYGGYASFEMDFFISDAFSLIIPINGYYHFNSDLNDSTLLLGAGLRYCLK</sequence>
<evidence type="ECO:0008006" key="3">
    <source>
        <dbReference type="Google" id="ProtNLM"/>
    </source>
</evidence>
<reference evidence="1 2" key="1">
    <citation type="submission" date="2018-08" db="EMBL/GenBank/DDBJ databases">
        <title>Proposal of Muricauda 72 sp.nov. and Muricauda NH166 sp.nov., isolated from seawater.</title>
        <authorList>
            <person name="Cheng H."/>
            <person name="Wu Y.-H."/>
            <person name="Guo L.-L."/>
            <person name="Xu X.-W."/>
        </authorList>
    </citation>
    <scope>NUCLEOTIDE SEQUENCE [LARGE SCALE GENOMIC DNA]</scope>
    <source>
        <strain evidence="1 2">KCTC 22173</strain>
    </source>
</reference>
<organism evidence="1 2">
    <name type="scientific">Flagellimonas lutimaris</name>
    <dbReference type="NCBI Taxonomy" id="475082"/>
    <lineage>
        <taxon>Bacteria</taxon>
        <taxon>Pseudomonadati</taxon>
        <taxon>Bacteroidota</taxon>
        <taxon>Flavobacteriia</taxon>
        <taxon>Flavobacteriales</taxon>
        <taxon>Flavobacteriaceae</taxon>
        <taxon>Flagellimonas</taxon>
    </lineage>
</organism>
<comment type="caution">
    <text evidence="1">The sequence shown here is derived from an EMBL/GenBank/DDBJ whole genome shotgun (WGS) entry which is preliminary data.</text>
</comment>
<dbReference type="Pfam" id="PF10626">
    <property type="entry name" value="TraO"/>
    <property type="match status" value="1"/>
</dbReference>
<evidence type="ECO:0000313" key="1">
    <source>
        <dbReference type="EMBL" id="RIV34805.1"/>
    </source>
</evidence>
<accession>A0A3A1NA04</accession>
<dbReference type="OrthoDB" id="1443169at2"/>
<dbReference type="RefSeq" id="WP_119607038.1">
    <property type="nucleotide sequence ID" value="NZ_QXFH01000070.1"/>
</dbReference>
<dbReference type="InterPro" id="IPR018899">
    <property type="entry name" value="Conjug_transposon_Tra0"/>
</dbReference>
<gene>
    <name evidence="1" type="ORF">D2V08_05355</name>
</gene>